<sequence>MLSGTNGCRALRGHKETQASGNTAPQPSPTQPIPVQPSPTLSNQVQSSPTPSQDNSTEANPTQPSTAQYSPTTSQDIPILKKPSHARKNNLISTSLSPHSSFQFRST</sequence>
<reference evidence="2 3" key="1">
    <citation type="submission" date="2019-05" db="EMBL/GenBank/DDBJ databases">
        <title>Another draft genome of Portunus trituberculatus and its Hox gene families provides insights of decapod evolution.</title>
        <authorList>
            <person name="Jeong J.-H."/>
            <person name="Song I."/>
            <person name="Kim S."/>
            <person name="Choi T."/>
            <person name="Kim D."/>
            <person name="Ryu S."/>
            <person name="Kim W."/>
        </authorList>
    </citation>
    <scope>NUCLEOTIDE SEQUENCE [LARGE SCALE GENOMIC DNA]</scope>
    <source>
        <tissue evidence="2">Muscle</tissue>
    </source>
</reference>
<dbReference type="Proteomes" id="UP000324222">
    <property type="component" value="Unassembled WGS sequence"/>
</dbReference>
<proteinExistence type="predicted"/>
<evidence type="ECO:0000256" key="1">
    <source>
        <dbReference type="SAM" id="MobiDB-lite"/>
    </source>
</evidence>
<dbReference type="EMBL" id="VSRR010021108">
    <property type="protein sequence ID" value="MPC63668.1"/>
    <property type="molecule type" value="Genomic_DNA"/>
</dbReference>
<feature type="region of interest" description="Disordered" evidence="1">
    <location>
        <begin position="1"/>
        <end position="107"/>
    </location>
</feature>
<feature type="compositionally biased region" description="Polar residues" evidence="1">
    <location>
        <begin position="90"/>
        <end position="107"/>
    </location>
</feature>
<dbReference type="AlphaFoldDB" id="A0A5B7H3I9"/>
<protein>
    <submittedName>
        <fullName evidence="2">Uncharacterized protein</fullName>
    </submittedName>
</protein>
<evidence type="ECO:0000313" key="2">
    <source>
        <dbReference type="EMBL" id="MPC63668.1"/>
    </source>
</evidence>
<organism evidence="2 3">
    <name type="scientific">Portunus trituberculatus</name>
    <name type="common">Swimming crab</name>
    <name type="synonym">Neptunus trituberculatus</name>
    <dbReference type="NCBI Taxonomy" id="210409"/>
    <lineage>
        <taxon>Eukaryota</taxon>
        <taxon>Metazoa</taxon>
        <taxon>Ecdysozoa</taxon>
        <taxon>Arthropoda</taxon>
        <taxon>Crustacea</taxon>
        <taxon>Multicrustacea</taxon>
        <taxon>Malacostraca</taxon>
        <taxon>Eumalacostraca</taxon>
        <taxon>Eucarida</taxon>
        <taxon>Decapoda</taxon>
        <taxon>Pleocyemata</taxon>
        <taxon>Brachyura</taxon>
        <taxon>Eubrachyura</taxon>
        <taxon>Portunoidea</taxon>
        <taxon>Portunidae</taxon>
        <taxon>Portuninae</taxon>
        <taxon>Portunus</taxon>
    </lineage>
</organism>
<feature type="compositionally biased region" description="Pro residues" evidence="1">
    <location>
        <begin position="26"/>
        <end position="37"/>
    </location>
</feature>
<keyword evidence="3" id="KW-1185">Reference proteome</keyword>
<comment type="caution">
    <text evidence="2">The sequence shown here is derived from an EMBL/GenBank/DDBJ whole genome shotgun (WGS) entry which is preliminary data.</text>
</comment>
<gene>
    <name evidence="2" type="ORF">E2C01_057769</name>
</gene>
<accession>A0A5B7H3I9</accession>
<evidence type="ECO:0000313" key="3">
    <source>
        <dbReference type="Proteomes" id="UP000324222"/>
    </source>
</evidence>
<feature type="compositionally biased region" description="Polar residues" evidence="1">
    <location>
        <begin position="38"/>
        <end position="76"/>
    </location>
</feature>
<name>A0A5B7H3I9_PORTR</name>